<accession>A0A1I7WFI3</accession>
<keyword evidence="1" id="KW-1185">Reference proteome</keyword>
<protein>
    <submittedName>
        <fullName evidence="2">Uncharacterized protein</fullName>
    </submittedName>
</protein>
<name>A0A1I7WFI3_HETBA</name>
<evidence type="ECO:0000313" key="2">
    <source>
        <dbReference type="WBParaSite" id="Hba_03737"/>
    </source>
</evidence>
<proteinExistence type="predicted"/>
<reference evidence="2" key="1">
    <citation type="submission" date="2016-11" db="UniProtKB">
        <authorList>
            <consortium name="WormBaseParasite"/>
        </authorList>
    </citation>
    <scope>IDENTIFICATION</scope>
</reference>
<dbReference type="Proteomes" id="UP000095283">
    <property type="component" value="Unplaced"/>
</dbReference>
<organism evidence="1 2">
    <name type="scientific">Heterorhabditis bacteriophora</name>
    <name type="common">Entomopathogenic nematode worm</name>
    <dbReference type="NCBI Taxonomy" id="37862"/>
    <lineage>
        <taxon>Eukaryota</taxon>
        <taxon>Metazoa</taxon>
        <taxon>Ecdysozoa</taxon>
        <taxon>Nematoda</taxon>
        <taxon>Chromadorea</taxon>
        <taxon>Rhabditida</taxon>
        <taxon>Rhabditina</taxon>
        <taxon>Rhabditomorpha</taxon>
        <taxon>Strongyloidea</taxon>
        <taxon>Heterorhabditidae</taxon>
        <taxon>Heterorhabditis</taxon>
    </lineage>
</organism>
<evidence type="ECO:0000313" key="1">
    <source>
        <dbReference type="Proteomes" id="UP000095283"/>
    </source>
</evidence>
<sequence length="116" mass="13802">MKQPPFNCSDCTEIDPVYIYLISTLIIFLDTSSSPFFTDSLTCRRTCRCYVSLRIVVEQIHRCSNFHTMQEENLMVEMLKSNKFECKLLKYFIIFKLFNSSKILVKHLENKDWNNL</sequence>
<dbReference type="AlphaFoldDB" id="A0A1I7WFI3"/>
<dbReference type="WBParaSite" id="Hba_03737">
    <property type="protein sequence ID" value="Hba_03737"/>
    <property type="gene ID" value="Hba_03737"/>
</dbReference>